<reference evidence="2" key="4">
    <citation type="submission" date="2020-07" db="EMBL/GenBank/DDBJ databases">
        <authorList>
            <person name="Yang C."/>
        </authorList>
    </citation>
    <scope>NUCLEOTIDE SEQUENCE</scope>
    <source>
        <strain evidence="2">Cx-624</strain>
    </source>
</reference>
<evidence type="ECO:0000313" key="2">
    <source>
        <dbReference type="EMBL" id="MBA5246653.1"/>
    </source>
</evidence>
<evidence type="ECO:0000256" key="1">
    <source>
        <dbReference type="SAM" id="SignalP"/>
    </source>
</evidence>
<evidence type="ECO:0000313" key="5">
    <source>
        <dbReference type="Proteomes" id="UP000539710"/>
    </source>
</evidence>
<accession>A0A7D7RJ99</accession>
<reference evidence="3" key="1">
    <citation type="submission" date="2020-07" db="EMBL/GenBank/DDBJ databases">
        <title>Chryseobacterium sp. CX-624.</title>
        <authorList>
            <person name="Yang C."/>
        </authorList>
    </citation>
    <scope>NUCLEOTIDE SEQUENCE</scope>
    <source>
        <strain evidence="3">CX-624</strain>
    </source>
</reference>
<keyword evidence="5" id="KW-1185">Reference proteome</keyword>
<dbReference type="RefSeq" id="WP_181886722.1">
    <property type="nucleotide sequence ID" value="NZ_CP059472.1"/>
</dbReference>
<proteinExistence type="predicted"/>
<reference evidence="4" key="2">
    <citation type="submission" date="2020-07" db="EMBL/GenBank/DDBJ databases">
        <title>Chryseobacterium sp.cx-624.</title>
        <authorList>
            <person name="Yang C."/>
        </authorList>
    </citation>
    <scope>NUCLEOTIDE SEQUENCE [LARGE SCALE GENOMIC DNA]</scope>
    <source>
        <strain evidence="4">cx-624</strain>
    </source>
</reference>
<organism evidence="3 4">
    <name type="scientific">Marnyiella aurantia</name>
    <dbReference type="NCBI Taxonomy" id="2758037"/>
    <lineage>
        <taxon>Bacteria</taxon>
        <taxon>Pseudomonadati</taxon>
        <taxon>Bacteroidota</taxon>
        <taxon>Flavobacteriia</taxon>
        <taxon>Flavobacteriales</taxon>
        <taxon>Weeksellaceae</taxon>
        <taxon>Marnyiella</taxon>
    </lineage>
</organism>
<dbReference type="Proteomes" id="UP000539710">
    <property type="component" value="Unassembled WGS sequence"/>
</dbReference>
<sequence>MKTKSTLALIVLLAGTMLAPAQFLKKLERKVEQKVNQRIDRHTDRAIDRGLNEVEGTVKDTSKKVSTAAGNQKSTVQTNTGIKTEASSAFDFEAGSRTIFTDDFLRYPAGDFPSGWNTNGSGEIVTLRGQGGKWLKVPDNTAVFPEIKGALPQNFTVEFDLVYPDSGLRPPVTFGFSEVQNPAKNSLQHKSIFYFLIPPSVKQFIGYSTSLYSGRENTTEWPVDRMANKNIRASISVNGTRIRLYMGNQKIIDLPKGFDKSAYRNNFHFRAAPLMPKPTDGFYISNLRIAEVK</sequence>
<keyword evidence="1" id="KW-0732">Signal</keyword>
<dbReference type="EMBL" id="JACEUX010000001">
    <property type="protein sequence ID" value="MBA5246653.1"/>
    <property type="molecule type" value="Genomic_DNA"/>
</dbReference>
<feature type="chain" id="PRO_5044656404" description="Heparin lyase I family protein" evidence="1">
    <location>
        <begin position="22"/>
        <end position="293"/>
    </location>
</feature>
<name>A0A7D7RJ99_9FLAO</name>
<dbReference type="Proteomes" id="UP000515349">
    <property type="component" value="Chromosome"/>
</dbReference>
<dbReference type="AlphaFoldDB" id="A0A7D7RJ99"/>
<evidence type="ECO:0000313" key="4">
    <source>
        <dbReference type="Proteomes" id="UP000515349"/>
    </source>
</evidence>
<reference evidence="5" key="3">
    <citation type="submission" date="2020-07" db="EMBL/GenBank/DDBJ databases">
        <title>Flavobacterium sp. xlx-214.</title>
        <authorList>
            <person name="Yang C."/>
        </authorList>
    </citation>
    <scope>NUCLEOTIDE SEQUENCE [LARGE SCALE GENOMIC DNA]</scope>
    <source>
        <strain evidence="5">CX-624</strain>
    </source>
</reference>
<evidence type="ECO:0000313" key="3">
    <source>
        <dbReference type="EMBL" id="QMS97992.1"/>
    </source>
</evidence>
<evidence type="ECO:0008006" key="6">
    <source>
        <dbReference type="Google" id="ProtNLM"/>
    </source>
</evidence>
<protein>
    <recommendedName>
        <fullName evidence="6">Heparin lyase I family protein</fullName>
    </recommendedName>
</protein>
<gene>
    <name evidence="3" type="ORF">H1R16_09775</name>
    <name evidence="2" type="ORF">H2507_05690</name>
</gene>
<dbReference type="EMBL" id="CP059472">
    <property type="protein sequence ID" value="QMS97992.1"/>
    <property type="molecule type" value="Genomic_DNA"/>
</dbReference>
<dbReference type="KEGG" id="cbau:H1R16_09775"/>
<feature type="signal peptide" evidence="1">
    <location>
        <begin position="1"/>
        <end position="21"/>
    </location>
</feature>